<organism evidence="1 2">
    <name type="scientific">Lonsdalea populi</name>
    <dbReference type="NCBI Taxonomy" id="1172565"/>
    <lineage>
        <taxon>Bacteria</taxon>
        <taxon>Pseudomonadati</taxon>
        <taxon>Pseudomonadota</taxon>
        <taxon>Gammaproteobacteria</taxon>
        <taxon>Enterobacterales</taxon>
        <taxon>Pectobacteriaceae</taxon>
        <taxon>Lonsdalea</taxon>
    </lineage>
</organism>
<dbReference type="EMBL" id="RJUJ01000003">
    <property type="protein sequence ID" value="ROH83256.1"/>
    <property type="molecule type" value="Genomic_DNA"/>
</dbReference>
<sequence>MSQHVLIKFAIKKPFSETPQMPKNVVYNINKGYWVKSQEKLVSYNSEYGVRVTKKCDIETGEDQKGE</sequence>
<accession>A0A3N0URV0</accession>
<dbReference type="Proteomes" id="UP000274511">
    <property type="component" value="Unassembled WGS sequence"/>
</dbReference>
<proteinExistence type="predicted"/>
<reference evidence="1 2" key="1">
    <citation type="submission" date="2018-10" db="EMBL/GenBank/DDBJ databases">
        <title>New species genome.</title>
        <authorList>
            <person name="Li Y."/>
        </authorList>
    </citation>
    <scope>NUCLEOTIDE SEQUENCE [LARGE SCALE GENOMIC DNA]</scope>
    <source>
        <strain evidence="1 2">L6_4B</strain>
    </source>
</reference>
<evidence type="ECO:0000313" key="1">
    <source>
        <dbReference type="EMBL" id="ROH83256.1"/>
    </source>
</evidence>
<dbReference type="AlphaFoldDB" id="A0A3N0URV0"/>
<dbReference type="OrthoDB" id="7068007at2"/>
<protein>
    <submittedName>
        <fullName evidence="1">Uncharacterized protein</fullName>
    </submittedName>
</protein>
<comment type="caution">
    <text evidence="1">The sequence shown here is derived from an EMBL/GenBank/DDBJ whole genome shotgun (WGS) entry which is preliminary data.</text>
</comment>
<dbReference type="RefSeq" id="WP_112104428.1">
    <property type="nucleotide sequence ID" value="NZ_RJUH01000003.1"/>
</dbReference>
<name>A0A3N0URV0_9GAMM</name>
<gene>
    <name evidence="1" type="ORF">EC392_03480</name>
</gene>
<evidence type="ECO:0000313" key="2">
    <source>
        <dbReference type="Proteomes" id="UP000274511"/>
    </source>
</evidence>